<sequence length="72" mass="8499">MNYLKLVFRRILLVSWILWLFGTFTAIFITLRDSYQDWGAVFGGSIFILLLIMIISFIFTGKIHPKYLLKQP</sequence>
<feature type="transmembrane region" description="Helical" evidence="1">
    <location>
        <begin position="38"/>
        <end position="60"/>
    </location>
</feature>
<evidence type="ECO:0000313" key="3">
    <source>
        <dbReference type="Proteomes" id="UP000021108"/>
    </source>
</evidence>
<dbReference type="EMBL" id="JEXD01000026">
    <property type="protein sequence ID" value="EXC06241.1"/>
    <property type="molecule type" value="Genomic_DNA"/>
</dbReference>
<evidence type="ECO:0000256" key="1">
    <source>
        <dbReference type="SAM" id="Phobius"/>
    </source>
</evidence>
<accession>A0A009PDU4</accession>
<dbReference type="AlphaFoldDB" id="A0A009PDU4"/>
<proteinExistence type="predicted"/>
<feature type="transmembrane region" description="Helical" evidence="1">
    <location>
        <begin position="12"/>
        <end position="32"/>
    </location>
</feature>
<name>A0A009PDU4_ACIBA</name>
<reference evidence="2 3" key="1">
    <citation type="submission" date="2014-02" db="EMBL/GenBank/DDBJ databases">
        <title>Comparative genomics and transcriptomics to identify genetic mechanisms underlying the emergence of carbapenem resistant Acinetobacter baumannii (CRAb).</title>
        <authorList>
            <person name="Harris A.D."/>
            <person name="Johnson K.J."/>
            <person name="George J."/>
            <person name="Shefchek K."/>
            <person name="Daugherty S.C."/>
            <person name="Parankush S."/>
            <person name="Sadzewicz L."/>
            <person name="Tallon L."/>
            <person name="Sengamalay N."/>
            <person name="Hazen T.H."/>
            <person name="Rasko D.A."/>
        </authorList>
    </citation>
    <scope>NUCLEOTIDE SEQUENCE [LARGE SCALE GENOMIC DNA]</scope>
    <source>
        <strain evidence="2 3">625974</strain>
    </source>
</reference>
<keyword evidence="1" id="KW-0812">Transmembrane</keyword>
<keyword evidence="1" id="KW-0472">Membrane</keyword>
<keyword evidence="1" id="KW-1133">Transmembrane helix</keyword>
<protein>
    <submittedName>
        <fullName evidence="2">Putative membrane protein</fullName>
    </submittedName>
</protein>
<dbReference type="Proteomes" id="UP000021108">
    <property type="component" value="Unassembled WGS sequence"/>
</dbReference>
<organism evidence="2 3">
    <name type="scientific">Acinetobacter baumannii 625974</name>
    <dbReference type="NCBI Taxonomy" id="1310607"/>
    <lineage>
        <taxon>Bacteria</taxon>
        <taxon>Pseudomonadati</taxon>
        <taxon>Pseudomonadota</taxon>
        <taxon>Gammaproteobacteria</taxon>
        <taxon>Moraxellales</taxon>
        <taxon>Moraxellaceae</taxon>
        <taxon>Acinetobacter</taxon>
        <taxon>Acinetobacter calcoaceticus/baumannii complex</taxon>
    </lineage>
</organism>
<comment type="caution">
    <text evidence="2">The sequence shown here is derived from an EMBL/GenBank/DDBJ whole genome shotgun (WGS) entry which is preliminary data.</text>
</comment>
<gene>
    <name evidence="2" type="ORF">J506_2750</name>
</gene>
<evidence type="ECO:0000313" key="2">
    <source>
        <dbReference type="EMBL" id="EXC06241.1"/>
    </source>
</evidence>